<dbReference type="Gene3D" id="1.10.10.140">
    <property type="entry name" value="Cytochrome c oxidase, subunit VIb"/>
    <property type="match status" value="1"/>
</dbReference>
<dbReference type="Proteomes" id="UP001359485">
    <property type="component" value="Unassembled WGS sequence"/>
</dbReference>
<comment type="subcellular location">
    <subcellularLocation>
        <location evidence="1">Mitochondrion</location>
    </subcellularLocation>
</comment>
<dbReference type="InterPro" id="IPR048280">
    <property type="entry name" value="COX6B-like"/>
</dbReference>
<evidence type="ECO:0000256" key="3">
    <source>
        <dbReference type="ARBA" id="ARBA00023157"/>
    </source>
</evidence>
<protein>
    <submittedName>
        <fullName evidence="4">Uncharacterized protein</fullName>
    </submittedName>
</protein>
<name>A0ABR1B7E3_POLSC</name>
<dbReference type="CDD" id="cd00926">
    <property type="entry name" value="Cyt_c_Oxidase_VIb"/>
    <property type="match status" value="1"/>
</dbReference>
<evidence type="ECO:0000256" key="2">
    <source>
        <dbReference type="ARBA" id="ARBA00023128"/>
    </source>
</evidence>
<dbReference type="InterPro" id="IPR003213">
    <property type="entry name" value="Cyt_c_oxidase_su6B"/>
</dbReference>
<keyword evidence="2" id="KW-0496">Mitochondrion</keyword>
<evidence type="ECO:0000313" key="5">
    <source>
        <dbReference type="Proteomes" id="UP001359485"/>
    </source>
</evidence>
<comment type="caution">
    <text evidence="4">The sequence shown here is derived from an EMBL/GenBank/DDBJ whole genome shotgun (WGS) entry which is preliminary data.</text>
</comment>
<proteinExistence type="predicted"/>
<keyword evidence="5" id="KW-1185">Reference proteome</keyword>
<sequence length="130" mass="14979">MAEENKEIPEGSVLRDDGCICPGPPKPPTCGKRLICPYDPRYPNQNQTGRCFMSFVDYQRCVRLLGDYPGCFYFLRCYEDLCPLAWIENWYDQLDKGTFPRKIYPPKPVIRPPNPPCFPLVTDETPPPTC</sequence>
<organism evidence="4 5">
    <name type="scientific">Polyplax serrata</name>
    <name type="common">Common mouse louse</name>
    <dbReference type="NCBI Taxonomy" id="468196"/>
    <lineage>
        <taxon>Eukaryota</taxon>
        <taxon>Metazoa</taxon>
        <taxon>Ecdysozoa</taxon>
        <taxon>Arthropoda</taxon>
        <taxon>Hexapoda</taxon>
        <taxon>Insecta</taxon>
        <taxon>Pterygota</taxon>
        <taxon>Neoptera</taxon>
        <taxon>Paraneoptera</taxon>
        <taxon>Psocodea</taxon>
        <taxon>Troctomorpha</taxon>
        <taxon>Phthiraptera</taxon>
        <taxon>Anoplura</taxon>
        <taxon>Polyplacidae</taxon>
        <taxon>Polyplax</taxon>
    </lineage>
</organism>
<dbReference type="EMBL" id="JAWJWF010000002">
    <property type="protein sequence ID" value="KAK6637452.1"/>
    <property type="molecule type" value="Genomic_DNA"/>
</dbReference>
<dbReference type="Pfam" id="PF02297">
    <property type="entry name" value="COX6B"/>
    <property type="match status" value="1"/>
</dbReference>
<evidence type="ECO:0000313" key="4">
    <source>
        <dbReference type="EMBL" id="KAK6637452.1"/>
    </source>
</evidence>
<accession>A0ABR1B7E3</accession>
<dbReference type="PANTHER" id="PTHR11387">
    <property type="entry name" value="CYTOCHROME C OXIDASE SUBUNIT 6B"/>
    <property type="match status" value="1"/>
</dbReference>
<reference evidence="4 5" key="1">
    <citation type="submission" date="2023-09" db="EMBL/GenBank/DDBJ databases">
        <title>Genomes of two closely related lineages of the louse Polyplax serrata with different host specificities.</title>
        <authorList>
            <person name="Martinu J."/>
            <person name="Tarabai H."/>
            <person name="Stefka J."/>
            <person name="Hypsa V."/>
        </authorList>
    </citation>
    <scope>NUCLEOTIDE SEQUENCE [LARGE SCALE GENOMIC DNA]</scope>
    <source>
        <strain evidence="4">98ZLc_SE</strain>
    </source>
</reference>
<gene>
    <name evidence="4" type="ORF">RUM44_007869</name>
</gene>
<dbReference type="InterPro" id="IPR036549">
    <property type="entry name" value="CX6/COA6-like_sf"/>
</dbReference>
<evidence type="ECO:0000256" key="1">
    <source>
        <dbReference type="ARBA" id="ARBA00004173"/>
    </source>
</evidence>
<dbReference type="SUPFAM" id="SSF47694">
    <property type="entry name" value="Cytochrome c oxidase subunit h"/>
    <property type="match status" value="1"/>
</dbReference>
<keyword evidence="3" id="KW-1015">Disulfide bond</keyword>